<gene>
    <name evidence="6" type="ORF">GCM10011588_11850</name>
</gene>
<dbReference type="PANTHER" id="PTHR10724:SF7">
    <property type="entry name" value="SMALL RIBOSOMAL SUBUNIT PROTEIN BS1C"/>
    <property type="match status" value="1"/>
</dbReference>
<evidence type="ECO:0000256" key="1">
    <source>
        <dbReference type="ARBA" id="ARBA00006767"/>
    </source>
</evidence>
<dbReference type="Proteomes" id="UP000638263">
    <property type="component" value="Unassembled WGS sequence"/>
</dbReference>
<dbReference type="GO" id="GO:0003729">
    <property type="term" value="F:mRNA binding"/>
    <property type="evidence" value="ECO:0007669"/>
    <property type="project" value="TreeGrafter"/>
</dbReference>
<dbReference type="SUPFAM" id="SSF50249">
    <property type="entry name" value="Nucleic acid-binding proteins"/>
    <property type="match status" value="1"/>
</dbReference>
<dbReference type="InterPro" id="IPR000595">
    <property type="entry name" value="cNMP-bd_dom"/>
</dbReference>
<evidence type="ECO:0000259" key="5">
    <source>
        <dbReference type="PROSITE" id="PS50126"/>
    </source>
</evidence>
<dbReference type="Gene3D" id="2.40.50.140">
    <property type="entry name" value="Nucleic acid-binding proteins"/>
    <property type="match status" value="1"/>
</dbReference>
<name>A0A917VMG4_9NOCA</name>
<evidence type="ECO:0000313" key="7">
    <source>
        <dbReference type="Proteomes" id="UP000638263"/>
    </source>
</evidence>
<keyword evidence="7" id="KW-1185">Reference proteome</keyword>
<dbReference type="PROSITE" id="PS50042">
    <property type="entry name" value="CNMP_BINDING_3"/>
    <property type="match status" value="1"/>
</dbReference>
<dbReference type="GO" id="GO:0003735">
    <property type="term" value="F:structural constituent of ribosome"/>
    <property type="evidence" value="ECO:0007669"/>
    <property type="project" value="TreeGrafter"/>
</dbReference>
<reference evidence="6" key="1">
    <citation type="journal article" date="2014" name="Int. J. Syst. Evol. Microbiol.">
        <title>Complete genome sequence of Corynebacterium casei LMG S-19264T (=DSM 44701T), isolated from a smear-ripened cheese.</title>
        <authorList>
            <consortium name="US DOE Joint Genome Institute (JGI-PGF)"/>
            <person name="Walter F."/>
            <person name="Albersmeier A."/>
            <person name="Kalinowski J."/>
            <person name="Ruckert C."/>
        </authorList>
    </citation>
    <scope>NUCLEOTIDE SEQUENCE</scope>
    <source>
        <strain evidence="6">CGMCC 4.3508</strain>
    </source>
</reference>
<dbReference type="InterPro" id="IPR003029">
    <property type="entry name" value="S1_domain"/>
</dbReference>
<evidence type="ECO:0008006" key="8">
    <source>
        <dbReference type="Google" id="ProtNLM"/>
    </source>
</evidence>
<dbReference type="AlphaFoldDB" id="A0A917VMG4"/>
<evidence type="ECO:0000259" key="4">
    <source>
        <dbReference type="PROSITE" id="PS50042"/>
    </source>
</evidence>
<dbReference type="InterPro" id="IPR012340">
    <property type="entry name" value="NA-bd_OB-fold"/>
</dbReference>
<dbReference type="InterPro" id="IPR050437">
    <property type="entry name" value="Ribos_protein_bS1-like"/>
</dbReference>
<dbReference type="PROSITE" id="PS50126">
    <property type="entry name" value="S1"/>
    <property type="match status" value="1"/>
</dbReference>
<sequence length="274" mass="29579">MAAFAADSGVHQLTIREPQISVGAHFGLEPTIEGHGLAGLFPPDLTGFHDGAQVPVAIGLELLRGNASRWHRLTSDTMDAVRAGLTPRSLLTVWPDLSTDVVEILAALPDEGSIELVWEDERGQITSTIADETQFGELAARVAGARAATALSLYVDERHPLFTAVLPDSDGILRARWRTEPTPSDDNWALLKTLHRGQIINGTVSAITGFGVTFVDIGSFTAMINIPELSWRPVDHPSAILAVGEEITAQILDVDMVRERVTLSLEALQEDPMP</sequence>
<dbReference type="GO" id="GO:0006412">
    <property type="term" value="P:translation"/>
    <property type="evidence" value="ECO:0007669"/>
    <property type="project" value="TreeGrafter"/>
</dbReference>
<organism evidence="6 7">
    <name type="scientific">Nocardia jinanensis</name>
    <dbReference type="NCBI Taxonomy" id="382504"/>
    <lineage>
        <taxon>Bacteria</taxon>
        <taxon>Bacillati</taxon>
        <taxon>Actinomycetota</taxon>
        <taxon>Actinomycetes</taxon>
        <taxon>Mycobacteriales</taxon>
        <taxon>Nocardiaceae</taxon>
        <taxon>Nocardia</taxon>
    </lineage>
</organism>
<evidence type="ECO:0000256" key="3">
    <source>
        <dbReference type="ARBA" id="ARBA00023274"/>
    </source>
</evidence>
<feature type="domain" description="S1 motif" evidence="5">
    <location>
        <begin position="197"/>
        <end position="266"/>
    </location>
</feature>
<comment type="similarity">
    <text evidence="1">Belongs to the bacterial ribosomal protein bS1 family.</text>
</comment>
<keyword evidence="2" id="KW-0689">Ribosomal protein</keyword>
<dbReference type="RefSeq" id="WP_229718632.1">
    <property type="nucleotide sequence ID" value="NZ_BMMH01000002.1"/>
</dbReference>
<evidence type="ECO:0000313" key="6">
    <source>
        <dbReference type="EMBL" id="GGK98878.1"/>
    </source>
</evidence>
<proteinExistence type="inferred from homology"/>
<feature type="domain" description="Cyclic nucleotide-binding" evidence="4">
    <location>
        <begin position="111"/>
        <end position="152"/>
    </location>
</feature>
<dbReference type="SMART" id="SM00316">
    <property type="entry name" value="S1"/>
    <property type="match status" value="1"/>
</dbReference>
<keyword evidence="3" id="KW-0687">Ribonucleoprotein</keyword>
<dbReference type="PANTHER" id="PTHR10724">
    <property type="entry name" value="30S RIBOSOMAL PROTEIN S1"/>
    <property type="match status" value="1"/>
</dbReference>
<protein>
    <recommendedName>
        <fullName evidence="8">S1 RNA-binding domain-containing protein</fullName>
    </recommendedName>
</protein>
<accession>A0A917VMG4</accession>
<reference evidence="6" key="2">
    <citation type="submission" date="2020-09" db="EMBL/GenBank/DDBJ databases">
        <authorList>
            <person name="Sun Q."/>
            <person name="Zhou Y."/>
        </authorList>
    </citation>
    <scope>NUCLEOTIDE SEQUENCE</scope>
    <source>
        <strain evidence="6">CGMCC 4.3508</strain>
    </source>
</reference>
<dbReference type="GO" id="GO:0022627">
    <property type="term" value="C:cytosolic small ribosomal subunit"/>
    <property type="evidence" value="ECO:0007669"/>
    <property type="project" value="TreeGrafter"/>
</dbReference>
<comment type="caution">
    <text evidence="6">The sequence shown here is derived from an EMBL/GenBank/DDBJ whole genome shotgun (WGS) entry which is preliminary data.</text>
</comment>
<dbReference type="Pfam" id="PF00575">
    <property type="entry name" value="S1"/>
    <property type="match status" value="1"/>
</dbReference>
<dbReference type="EMBL" id="BMMH01000002">
    <property type="protein sequence ID" value="GGK98878.1"/>
    <property type="molecule type" value="Genomic_DNA"/>
</dbReference>
<evidence type="ECO:0000256" key="2">
    <source>
        <dbReference type="ARBA" id="ARBA00022980"/>
    </source>
</evidence>